<evidence type="ECO:0000313" key="3">
    <source>
        <dbReference type="Proteomes" id="UP000499080"/>
    </source>
</evidence>
<feature type="signal peptide" evidence="1">
    <location>
        <begin position="1"/>
        <end position="17"/>
    </location>
</feature>
<keyword evidence="3" id="KW-1185">Reference proteome</keyword>
<protein>
    <submittedName>
        <fullName evidence="2">Uncharacterized protein</fullName>
    </submittedName>
</protein>
<accession>A0A4Y2DLB2</accession>
<reference evidence="2 3" key="1">
    <citation type="journal article" date="2019" name="Sci. Rep.">
        <title>Orb-weaving spider Araneus ventricosus genome elucidates the spidroin gene catalogue.</title>
        <authorList>
            <person name="Kono N."/>
            <person name="Nakamura H."/>
            <person name="Ohtoshi R."/>
            <person name="Moran D.A.P."/>
            <person name="Shinohara A."/>
            <person name="Yoshida Y."/>
            <person name="Fujiwara M."/>
            <person name="Mori M."/>
            <person name="Tomita M."/>
            <person name="Arakawa K."/>
        </authorList>
    </citation>
    <scope>NUCLEOTIDE SEQUENCE [LARGE SCALE GENOMIC DNA]</scope>
</reference>
<dbReference type="EMBL" id="BGPR01000374">
    <property type="protein sequence ID" value="GBM16415.1"/>
    <property type="molecule type" value="Genomic_DNA"/>
</dbReference>
<dbReference type="AlphaFoldDB" id="A0A4Y2DLB2"/>
<evidence type="ECO:0000256" key="1">
    <source>
        <dbReference type="SAM" id="SignalP"/>
    </source>
</evidence>
<name>A0A4Y2DLB2_ARAVE</name>
<proteinExistence type="predicted"/>
<organism evidence="2 3">
    <name type="scientific">Araneus ventricosus</name>
    <name type="common">Orbweaver spider</name>
    <name type="synonym">Epeira ventricosa</name>
    <dbReference type="NCBI Taxonomy" id="182803"/>
    <lineage>
        <taxon>Eukaryota</taxon>
        <taxon>Metazoa</taxon>
        <taxon>Ecdysozoa</taxon>
        <taxon>Arthropoda</taxon>
        <taxon>Chelicerata</taxon>
        <taxon>Arachnida</taxon>
        <taxon>Araneae</taxon>
        <taxon>Araneomorphae</taxon>
        <taxon>Entelegynae</taxon>
        <taxon>Araneoidea</taxon>
        <taxon>Araneidae</taxon>
        <taxon>Araneus</taxon>
    </lineage>
</organism>
<comment type="caution">
    <text evidence="2">The sequence shown here is derived from an EMBL/GenBank/DDBJ whole genome shotgun (WGS) entry which is preliminary data.</text>
</comment>
<evidence type="ECO:0000313" key="2">
    <source>
        <dbReference type="EMBL" id="GBM16415.1"/>
    </source>
</evidence>
<gene>
    <name evidence="2" type="ORF">AVEN_94917_1</name>
</gene>
<dbReference type="Proteomes" id="UP000499080">
    <property type="component" value="Unassembled WGS sequence"/>
</dbReference>
<sequence>MNCLLLLSLLEILMVIAHYGAVRIQILVGNKLRSSLILTPFAYLTTEKYFLPTSINEVELSTLWTSHYARRLLLLTLTLELELTCVTATISQFLDCVNVGSNDAQRPSSYLFHRADFTNFTLRALITRDMVEGNNINEVMNFVTKTIISSADASIPKSGLSFPKNRKPWWNKHCTDTNRNQRKAWNAFRRHPISANQIAKGIARWARRKSEREYWIKFVSSINSSIKEKDMWDNVRRACGIYSEKRISCLGKNGQEVCNTLEMVEVLAEAFALFAQQVSIPNLSSHIKIVRNALSCASRRQNIYLTTLT</sequence>
<keyword evidence="1" id="KW-0732">Signal</keyword>
<feature type="chain" id="PRO_5021445714" evidence="1">
    <location>
        <begin position="18"/>
        <end position="309"/>
    </location>
</feature>